<dbReference type="Proteomes" id="UP000828048">
    <property type="component" value="Chromosome 11"/>
</dbReference>
<keyword evidence="2" id="KW-1185">Reference proteome</keyword>
<organism evidence="1 2">
    <name type="scientific">Vaccinium darrowii</name>
    <dbReference type="NCBI Taxonomy" id="229202"/>
    <lineage>
        <taxon>Eukaryota</taxon>
        <taxon>Viridiplantae</taxon>
        <taxon>Streptophyta</taxon>
        <taxon>Embryophyta</taxon>
        <taxon>Tracheophyta</taxon>
        <taxon>Spermatophyta</taxon>
        <taxon>Magnoliopsida</taxon>
        <taxon>eudicotyledons</taxon>
        <taxon>Gunneridae</taxon>
        <taxon>Pentapetalae</taxon>
        <taxon>asterids</taxon>
        <taxon>Ericales</taxon>
        <taxon>Ericaceae</taxon>
        <taxon>Vaccinioideae</taxon>
        <taxon>Vaccinieae</taxon>
        <taxon>Vaccinium</taxon>
    </lineage>
</organism>
<evidence type="ECO:0000313" key="1">
    <source>
        <dbReference type="EMBL" id="KAH7854121.1"/>
    </source>
</evidence>
<evidence type="ECO:0000313" key="2">
    <source>
        <dbReference type="Proteomes" id="UP000828048"/>
    </source>
</evidence>
<reference evidence="1 2" key="1">
    <citation type="journal article" date="2021" name="Hortic Res">
        <title>High-quality reference genome and annotation aids understanding of berry development for evergreen blueberry (Vaccinium darrowii).</title>
        <authorList>
            <person name="Yu J."/>
            <person name="Hulse-Kemp A.M."/>
            <person name="Babiker E."/>
            <person name="Staton M."/>
        </authorList>
    </citation>
    <scope>NUCLEOTIDE SEQUENCE [LARGE SCALE GENOMIC DNA]</scope>
    <source>
        <strain evidence="2">cv. NJ 8807/NJ 8810</strain>
        <tissue evidence="1">Young leaf</tissue>
    </source>
</reference>
<dbReference type="EMBL" id="CM037161">
    <property type="protein sequence ID" value="KAH7854121.1"/>
    <property type="molecule type" value="Genomic_DNA"/>
</dbReference>
<sequence length="208" mass="22583">MSDQKNQAVQPSSTAEADLESATVDHSKQLRCKKRIKFAALVGLSIIVSVSVIVALDLTILRAKTPKFRLSSVTINHLSFTNTTTSSSPSFNVSFDTVYAVKNPNFAPFYYLDTKINFSYRGNRLGQIRISESKAKALSTKKVGFKVSLSSRAVSTVANLGQDIGSGMVGLSVGSKLRGQVDFIKVIKKDKTPEMNCTMVVNLGLVLQ</sequence>
<gene>
    <name evidence="1" type="ORF">Vadar_010342</name>
</gene>
<protein>
    <submittedName>
        <fullName evidence="1">Uncharacterized protein</fullName>
    </submittedName>
</protein>
<accession>A0ACB7YKM0</accession>
<name>A0ACB7YKM0_9ERIC</name>
<proteinExistence type="predicted"/>
<comment type="caution">
    <text evidence="1">The sequence shown here is derived from an EMBL/GenBank/DDBJ whole genome shotgun (WGS) entry which is preliminary data.</text>
</comment>